<protein>
    <recommendedName>
        <fullName evidence="4">tRNA 5-hydroxyuridine methyltransferase</fullName>
        <ecNumber evidence="4">2.1.1.-</ecNumber>
    </recommendedName>
    <alternativeName>
        <fullName evidence="4">ho5U methyltransferase</fullName>
    </alternativeName>
</protein>
<comment type="catalytic activity">
    <reaction evidence="4">
        <text>5-hydroxyuridine(34) in tRNA + S-adenosyl-L-methionine = 5-methoxyuridine(34) in tRNA + S-adenosyl-L-homocysteine + H(+)</text>
        <dbReference type="Rhea" id="RHEA:60524"/>
        <dbReference type="Rhea" id="RHEA-COMP:13381"/>
        <dbReference type="Rhea" id="RHEA-COMP:15591"/>
        <dbReference type="ChEBI" id="CHEBI:15378"/>
        <dbReference type="ChEBI" id="CHEBI:57856"/>
        <dbReference type="ChEBI" id="CHEBI:59789"/>
        <dbReference type="ChEBI" id="CHEBI:136877"/>
        <dbReference type="ChEBI" id="CHEBI:143860"/>
    </reaction>
</comment>
<feature type="binding site" evidence="4">
    <location>
        <position position="155"/>
    </location>
    <ligand>
        <name>S-adenosyl-L-methionine</name>
        <dbReference type="ChEBI" id="CHEBI:59789"/>
    </ligand>
</feature>
<feature type="binding site" evidence="4">
    <location>
        <begin position="137"/>
        <end position="138"/>
    </location>
    <ligand>
        <name>S-adenosyl-L-methionine</name>
        <dbReference type="ChEBI" id="CHEBI:59789"/>
    </ligand>
</feature>
<dbReference type="HAMAP" id="MF_02217">
    <property type="entry name" value="TrmR_methyltr"/>
    <property type="match status" value="1"/>
</dbReference>
<dbReference type="GeneID" id="32029614"/>
<dbReference type="CDD" id="cd02440">
    <property type="entry name" value="AdoMet_MTases"/>
    <property type="match status" value="1"/>
</dbReference>
<keyword evidence="4" id="KW-0819">tRNA processing</keyword>
<dbReference type="InterPro" id="IPR002935">
    <property type="entry name" value="SAM_O-MeTrfase"/>
</dbReference>
<dbReference type="Pfam" id="PF01596">
    <property type="entry name" value="Methyltransf_3"/>
    <property type="match status" value="1"/>
</dbReference>
<evidence type="ECO:0000256" key="3">
    <source>
        <dbReference type="ARBA" id="ARBA00022691"/>
    </source>
</evidence>
<evidence type="ECO:0000256" key="1">
    <source>
        <dbReference type="ARBA" id="ARBA00022603"/>
    </source>
</evidence>
<dbReference type="Gene3D" id="3.40.50.150">
    <property type="entry name" value="Vaccinia Virus protein VP39"/>
    <property type="match status" value="1"/>
</dbReference>
<comment type="subunit">
    <text evidence="4">Homodimer.</text>
</comment>
<reference evidence="5 6" key="1">
    <citation type="submission" date="2010-04" db="EMBL/GenBank/DDBJ databases">
        <authorList>
            <person name="Muzny D."/>
            <person name="Qin X."/>
            <person name="Deng J."/>
            <person name="Jiang H."/>
            <person name="Liu Y."/>
            <person name="Qu J."/>
            <person name="Song X.-Z."/>
            <person name="Zhang L."/>
            <person name="Thornton R."/>
            <person name="Coyle M."/>
            <person name="Francisco L."/>
            <person name="Jackson L."/>
            <person name="Javaid M."/>
            <person name="Korchina V."/>
            <person name="Kovar C."/>
            <person name="Mata R."/>
            <person name="Mathew T."/>
            <person name="Ngo R."/>
            <person name="Nguyen L."/>
            <person name="Nguyen N."/>
            <person name="Okwuonu G."/>
            <person name="Ongeri F."/>
            <person name="Pham C."/>
            <person name="Simmons D."/>
            <person name="Wilczek-Boney K."/>
            <person name="Hale W."/>
            <person name="Jakkamsetti A."/>
            <person name="Pham P."/>
            <person name="Ruth R."/>
            <person name="San Lucas F."/>
            <person name="Warren J."/>
            <person name="Zhang J."/>
            <person name="Zhao Z."/>
            <person name="Zhou C."/>
            <person name="Zhu D."/>
            <person name="Lee S."/>
            <person name="Bess C."/>
            <person name="Blankenburg K."/>
            <person name="Forbes L."/>
            <person name="Fu Q."/>
            <person name="Gubbala S."/>
            <person name="Hirani K."/>
            <person name="Jayaseelan J.C."/>
            <person name="Lara F."/>
            <person name="Munidasa M."/>
            <person name="Palculict T."/>
            <person name="Patil S."/>
            <person name="Pu L.-L."/>
            <person name="Saada N."/>
            <person name="Tang L."/>
            <person name="Weissenberger G."/>
            <person name="Zhu Y."/>
            <person name="Hemphill L."/>
            <person name="Shang Y."/>
            <person name="Youmans B."/>
            <person name="Ayvaz T."/>
            <person name="Ross M."/>
            <person name="Santibanez J."/>
            <person name="Aqrawi P."/>
            <person name="Gross S."/>
            <person name="Joshi V."/>
            <person name="Fowler G."/>
            <person name="Nazareth L."/>
            <person name="Reid J."/>
            <person name="Worley K."/>
            <person name="Petrosino J."/>
            <person name="Highlander S."/>
            <person name="Gibbs R."/>
            <person name="Gibbs R."/>
        </authorList>
    </citation>
    <scope>NUCLEOTIDE SEQUENCE [LARGE SCALE GENOMIC DNA]</scope>
    <source>
        <strain evidence="5 6">ATCC 11563</strain>
    </source>
</reference>
<dbReference type="InterPro" id="IPR050362">
    <property type="entry name" value="Cation-dep_OMT"/>
</dbReference>
<keyword evidence="6" id="KW-1185">Reference proteome</keyword>
<dbReference type="PROSITE" id="PS51682">
    <property type="entry name" value="SAM_OMT_I"/>
    <property type="match status" value="1"/>
</dbReference>
<keyword evidence="1 4" id="KW-0489">Methyltransferase</keyword>
<dbReference type="SUPFAM" id="SSF53335">
    <property type="entry name" value="S-adenosyl-L-methionine-dependent methyltransferases"/>
    <property type="match status" value="1"/>
</dbReference>
<dbReference type="PANTHER" id="PTHR10509:SF14">
    <property type="entry name" value="CAFFEOYL-COA O-METHYLTRANSFERASE 3-RELATED"/>
    <property type="match status" value="1"/>
</dbReference>
<dbReference type="InterPro" id="IPR029063">
    <property type="entry name" value="SAM-dependent_MTases_sf"/>
</dbReference>
<comment type="similarity">
    <text evidence="4">Belongs to the class I-like SAM-binding methyltransferase superfamily. Cation-dependent O-methyltransferase family.</text>
</comment>
<dbReference type="InterPro" id="IPR043675">
    <property type="entry name" value="TrmR_methyltr"/>
</dbReference>
<accession>A0ABN0A966</accession>
<feature type="binding site" evidence="4">
    <location>
        <position position="62"/>
    </location>
    <ligand>
        <name>S-adenosyl-L-methionine</name>
        <dbReference type="ChEBI" id="CHEBI:59789"/>
    </ligand>
</feature>
<dbReference type="EMBL" id="ADNT01000059">
    <property type="protein sequence ID" value="EFG49829.1"/>
    <property type="molecule type" value="Genomic_DNA"/>
</dbReference>
<proteinExistence type="inferred from homology"/>
<evidence type="ECO:0000256" key="2">
    <source>
        <dbReference type="ARBA" id="ARBA00022679"/>
    </source>
</evidence>
<comment type="caution">
    <text evidence="4">Lacks conserved residue(s) required for the propagation of feature annotation.</text>
</comment>
<dbReference type="Proteomes" id="UP000003764">
    <property type="component" value="Unassembled WGS sequence"/>
</dbReference>
<dbReference type="EC" id="2.1.1.-" evidence="4"/>
<sequence length="250" mass="28286">MTEANQANQVNETKEKVVQNEMMDRPVVEAGVLNFMRTGQNDFPTPLKELEDYAHENRVPVIPHETAVFLDFLLSVKQPRKILEIGMAIGFSGSLMVYDHPERSLDTIDRYDKMIAAAKVNFEKLGVADQVTIHEGDAKDVLPTLETKYDFALLDSAKAKYFDFFPLIMDRLEVGGILMIDDIFQGGTVFNELDTIPKRVRKIHKKLNLLLEEVVGHPNLKTSVLPLGDGVLLVEKIDDTDFSHLLEKNF</sequence>
<feature type="binding site" evidence="4">
    <location>
        <position position="109"/>
    </location>
    <ligand>
        <name>S-adenosyl-L-methionine</name>
        <dbReference type="ChEBI" id="CHEBI:59789"/>
    </ligand>
</feature>
<comment type="caution">
    <text evidence="5">The sequence shown here is derived from an EMBL/GenBank/DDBJ whole genome shotgun (WGS) entry which is preliminary data.</text>
</comment>
<gene>
    <name evidence="4" type="primary">trmR</name>
    <name evidence="5" type="ORF">HMPREF0061_0755</name>
</gene>
<organism evidence="5 6">
    <name type="scientific">Aerococcus viridans (strain ATCC 11563 / DSM 20340 / CCUG 4311 / JCM 20461 / NBRC 12219 / NCTC 8251 / M1)</name>
    <dbReference type="NCBI Taxonomy" id="655812"/>
    <lineage>
        <taxon>Bacteria</taxon>
        <taxon>Bacillati</taxon>
        <taxon>Bacillota</taxon>
        <taxon>Bacilli</taxon>
        <taxon>Lactobacillales</taxon>
        <taxon>Aerococcaceae</taxon>
        <taxon>Aerococcus</taxon>
    </lineage>
</organism>
<evidence type="ECO:0000313" key="6">
    <source>
        <dbReference type="Proteomes" id="UP000003764"/>
    </source>
</evidence>
<evidence type="ECO:0000313" key="5">
    <source>
        <dbReference type="EMBL" id="EFG49829.1"/>
    </source>
</evidence>
<dbReference type="PANTHER" id="PTHR10509">
    <property type="entry name" value="O-METHYLTRANSFERASE-RELATED"/>
    <property type="match status" value="1"/>
</dbReference>
<evidence type="ECO:0000256" key="4">
    <source>
        <dbReference type="HAMAP-Rule" id="MF_02217"/>
    </source>
</evidence>
<name>A0ABN0A966_AERVM</name>
<dbReference type="RefSeq" id="WP_003142219.1">
    <property type="nucleotide sequence ID" value="NZ_ADNT01000059.1"/>
</dbReference>
<comment type="function">
    <text evidence="4">Catalyzes the methylation of 5-hydroxyuridine (ho5U) to form 5-methoxyuridine (mo5U) at position 34 in tRNAs.</text>
</comment>
<feature type="binding site" evidence="4">
    <location>
        <position position="92"/>
    </location>
    <ligand>
        <name>S-adenosyl-L-methionine</name>
        <dbReference type="ChEBI" id="CHEBI:59789"/>
    </ligand>
</feature>
<keyword evidence="2 4" id="KW-0808">Transferase</keyword>
<keyword evidence="3 4" id="KW-0949">S-adenosyl-L-methionine</keyword>